<evidence type="ECO:0000313" key="3">
    <source>
        <dbReference type="Proteomes" id="UP000018837"/>
    </source>
</evidence>
<sequence length="54" mass="5897">MKKITPSAPAERPDNPSNRPPSFGPRPETLALLSWFARIYTPDNAPNPALPIAN</sequence>
<gene>
    <name evidence="2" type="ORF">N425_05105</name>
</gene>
<feature type="region of interest" description="Disordered" evidence="1">
    <location>
        <begin position="1"/>
        <end position="27"/>
    </location>
</feature>
<proteinExistence type="predicted"/>
<evidence type="ECO:0000313" key="2">
    <source>
        <dbReference type="EMBL" id="ETK02292.1"/>
    </source>
</evidence>
<dbReference type="EMBL" id="AYUF01000369">
    <property type="protein sequence ID" value="ETK02292.1"/>
    <property type="molecule type" value="Genomic_DNA"/>
</dbReference>
<accession>W2C719</accession>
<name>W2C719_9BACT</name>
<protein>
    <submittedName>
        <fullName evidence="2">Uncharacterized protein</fullName>
    </submittedName>
</protein>
<dbReference type="AlphaFoldDB" id="W2C719"/>
<comment type="caution">
    <text evidence="2">The sequence shown here is derived from an EMBL/GenBank/DDBJ whole genome shotgun (WGS) entry which is preliminary data.</text>
</comment>
<evidence type="ECO:0000256" key="1">
    <source>
        <dbReference type="SAM" id="MobiDB-lite"/>
    </source>
</evidence>
<reference evidence="2 3" key="1">
    <citation type="submission" date="2013-11" db="EMBL/GenBank/DDBJ databases">
        <title>Single cell genomics of uncultured Tannerella BU063 (oral taxon 286).</title>
        <authorList>
            <person name="Beall C.J."/>
            <person name="Campbell A.G."/>
            <person name="Griffen A.L."/>
            <person name="Podar M."/>
            <person name="Leys E.J."/>
        </authorList>
    </citation>
    <scope>NUCLEOTIDE SEQUENCE [LARGE SCALE GENOMIC DNA]</scope>
    <source>
        <strain evidence="2">Cell 2</strain>
    </source>
</reference>
<organism evidence="2 3">
    <name type="scientific">Tannerella sp. oral taxon BU063 isolate Cell 2</name>
    <dbReference type="NCBI Taxonomy" id="1411148"/>
    <lineage>
        <taxon>Bacteria</taxon>
        <taxon>Pseudomonadati</taxon>
        <taxon>Bacteroidota</taxon>
        <taxon>Bacteroidia</taxon>
        <taxon>Bacteroidales</taxon>
        <taxon>Tannerellaceae</taxon>
        <taxon>Tannerella</taxon>
    </lineage>
</organism>
<dbReference type="Proteomes" id="UP000018837">
    <property type="component" value="Unassembled WGS sequence"/>
</dbReference>